<organism evidence="1 2">
    <name type="scientific">Leptosia nina</name>
    <dbReference type="NCBI Taxonomy" id="320188"/>
    <lineage>
        <taxon>Eukaryota</taxon>
        <taxon>Metazoa</taxon>
        <taxon>Ecdysozoa</taxon>
        <taxon>Arthropoda</taxon>
        <taxon>Hexapoda</taxon>
        <taxon>Insecta</taxon>
        <taxon>Pterygota</taxon>
        <taxon>Neoptera</taxon>
        <taxon>Endopterygota</taxon>
        <taxon>Lepidoptera</taxon>
        <taxon>Glossata</taxon>
        <taxon>Ditrysia</taxon>
        <taxon>Papilionoidea</taxon>
        <taxon>Pieridae</taxon>
        <taxon>Pierinae</taxon>
        <taxon>Leptosia</taxon>
    </lineage>
</organism>
<accession>A0AAV1JZW1</accession>
<comment type="caution">
    <text evidence="1">The sequence shown here is derived from an EMBL/GenBank/DDBJ whole genome shotgun (WGS) entry which is preliminary data.</text>
</comment>
<dbReference type="EMBL" id="CAVLEF010000280">
    <property type="protein sequence ID" value="CAK1555087.1"/>
    <property type="molecule type" value="Genomic_DNA"/>
</dbReference>
<reference evidence="1 2" key="1">
    <citation type="submission" date="2023-11" db="EMBL/GenBank/DDBJ databases">
        <authorList>
            <person name="Okamura Y."/>
        </authorList>
    </citation>
    <scope>NUCLEOTIDE SEQUENCE [LARGE SCALE GENOMIC DNA]</scope>
</reference>
<protein>
    <submittedName>
        <fullName evidence="1">Uncharacterized protein</fullName>
    </submittedName>
</protein>
<keyword evidence="2" id="KW-1185">Reference proteome</keyword>
<gene>
    <name evidence="1" type="ORF">LNINA_LOCUS13925</name>
</gene>
<dbReference type="Proteomes" id="UP001497472">
    <property type="component" value="Unassembled WGS sequence"/>
</dbReference>
<name>A0AAV1JZW1_9NEOP</name>
<evidence type="ECO:0000313" key="1">
    <source>
        <dbReference type="EMBL" id="CAK1555087.1"/>
    </source>
</evidence>
<evidence type="ECO:0000313" key="2">
    <source>
        <dbReference type="Proteomes" id="UP001497472"/>
    </source>
</evidence>
<proteinExistence type="predicted"/>
<sequence>MLEDVKNILSADYISNGVYKRLLSIDCAVSFDISTEMKLSLIIVCAIFAVVSAKHCAKLKKKSLVDWETSYGTPQIDPGFYVGYPYWWNQPYSRSLLYDPYEYNGYPEAWNNVYPFWY</sequence>
<dbReference type="AlphaFoldDB" id="A0AAV1JZW1"/>